<evidence type="ECO:0000313" key="1">
    <source>
        <dbReference type="EMBL" id="KKK54653.1"/>
    </source>
</evidence>
<proteinExistence type="predicted"/>
<name>A0A0F8WDP7_9ZZZZ</name>
<comment type="caution">
    <text evidence="1">The sequence shown here is derived from an EMBL/GenBank/DDBJ whole genome shotgun (WGS) entry which is preliminary data.</text>
</comment>
<reference evidence="1" key="1">
    <citation type="journal article" date="2015" name="Nature">
        <title>Complex archaea that bridge the gap between prokaryotes and eukaryotes.</title>
        <authorList>
            <person name="Spang A."/>
            <person name="Saw J.H."/>
            <person name="Jorgensen S.L."/>
            <person name="Zaremba-Niedzwiedzka K."/>
            <person name="Martijn J."/>
            <person name="Lind A.E."/>
            <person name="van Eijk R."/>
            <person name="Schleper C."/>
            <person name="Guy L."/>
            <person name="Ettema T.J."/>
        </authorList>
    </citation>
    <scope>NUCLEOTIDE SEQUENCE</scope>
</reference>
<sequence>MVLRKGRLQKPCKKCKELYEPTGRYDKLCLKCKPNSATTFYDRLQKISKKNKKEGKD</sequence>
<gene>
    <name evidence="1" type="ORF">LCGC14_3082530</name>
</gene>
<protein>
    <submittedName>
        <fullName evidence="1">Uncharacterized protein</fullName>
    </submittedName>
</protein>
<accession>A0A0F8WDP7</accession>
<organism evidence="1">
    <name type="scientific">marine sediment metagenome</name>
    <dbReference type="NCBI Taxonomy" id="412755"/>
    <lineage>
        <taxon>unclassified sequences</taxon>
        <taxon>metagenomes</taxon>
        <taxon>ecological metagenomes</taxon>
    </lineage>
</organism>
<dbReference type="EMBL" id="LAZR01065888">
    <property type="protein sequence ID" value="KKK54653.1"/>
    <property type="molecule type" value="Genomic_DNA"/>
</dbReference>
<dbReference type="AlphaFoldDB" id="A0A0F8WDP7"/>